<proteinExistence type="predicted"/>
<feature type="region of interest" description="Disordered" evidence="1">
    <location>
        <begin position="103"/>
        <end position="137"/>
    </location>
</feature>
<gene>
    <name evidence="2" type="ORF">TRIUR3_29363</name>
</gene>
<organism evidence="2">
    <name type="scientific">Triticum urartu</name>
    <name type="common">Red wild einkorn</name>
    <name type="synonym">Crithodium urartu</name>
    <dbReference type="NCBI Taxonomy" id="4572"/>
    <lineage>
        <taxon>Eukaryota</taxon>
        <taxon>Viridiplantae</taxon>
        <taxon>Streptophyta</taxon>
        <taxon>Embryophyta</taxon>
        <taxon>Tracheophyta</taxon>
        <taxon>Spermatophyta</taxon>
        <taxon>Magnoliopsida</taxon>
        <taxon>Liliopsida</taxon>
        <taxon>Poales</taxon>
        <taxon>Poaceae</taxon>
        <taxon>BOP clade</taxon>
        <taxon>Pooideae</taxon>
        <taxon>Triticodae</taxon>
        <taxon>Triticeae</taxon>
        <taxon>Triticinae</taxon>
        <taxon>Triticum</taxon>
    </lineage>
</organism>
<name>M7YZT2_TRIUA</name>
<reference evidence="2" key="1">
    <citation type="journal article" date="2013" name="Nature">
        <title>Draft genome of the wheat A-genome progenitor Triticum urartu.</title>
        <authorList>
            <person name="Ling H.Q."/>
            <person name="Zhao S."/>
            <person name="Liu D."/>
            <person name="Wang J."/>
            <person name="Sun H."/>
            <person name="Zhang C."/>
            <person name="Fan H."/>
            <person name="Li D."/>
            <person name="Dong L."/>
            <person name="Tao Y."/>
            <person name="Gao C."/>
            <person name="Wu H."/>
            <person name="Li Y."/>
            <person name="Cui Y."/>
            <person name="Guo X."/>
            <person name="Zheng S."/>
            <person name="Wang B."/>
            <person name="Yu K."/>
            <person name="Liang Q."/>
            <person name="Yang W."/>
            <person name="Lou X."/>
            <person name="Chen J."/>
            <person name="Feng M."/>
            <person name="Jian J."/>
            <person name="Zhang X."/>
            <person name="Luo G."/>
            <person name="Jiang Y."/>
            <person name="Liu J."/>
            <person name="Wang Z."/>
            <person name="Sha Y."/>
            <person name="Zhang B."/>
            <person name="Wu H."/>
            <person name="Tang D."/>
            <person name="Shen Q."/>
            <person name="Xue P."/>
            <person name="Zou S."/>
            <person name="Wang X."/>
            <person name="Liu X."/>
            <person name="Wang F."/>
            <person name="Yang Y."/>
            <person name="An X."/>
            <person name="Dong Z."/>
            <person name="Zhang K."/>
            <person name="Zhang X."/>
            <person name="Luo M.C."/>
            <person name="Dvorak J."/>
            <person name="Tong Y."/>
            <person name="Wang J."/>
            <person name="Yang H."/>
            <person name="Li Z."/>
            <person name="Wang D."/>
            <person name="Zhang A."/>
            <person name="Wang J."/>
        </authorList>
    </citation>
    <scope>NUCLEOTIDE SEQUENCE</scope>
</reference>
<sequence length="278" mass="30338">MEEQKGATATITKTVSHQRFGSGNSIEIPMQKRNVRMHGTRKRWWGDPSYRVSHVSVAWQPRVVHETNGHGANTGFISYHTTFVHGGHLNVIPLKRVFSGGNEFDGKDTEASRQRGRGDVGGSRGAGHEQQLPEAGSSAAAVMAHVVTARQGSSGRLHAFRSEAWVRARVERPEGELLALDTNGTKEEEPGRGANGGGTKEVAKSLGRRRACWISRGTSKALWQRPWFGGRPHGEDPREAGSGAATMVLHSSWFSSGEESWWRGRGGVGSGVVPWRWC</sequence>
<evidence type="ECO:0000256" key="1">
    <source>
        <dbReference type="SAM" id="MobiDB-lite"/>
    </source>
</evidence>
<evidence type="ECO:0000313" key="2">
    <source>
        <dbReference type="EMBL" id="EMS53167.1"/>
    </source>
</evidence>
<protein>
    <submittedName>
        <fullName evidence="2">Uncharacterized protein</fullName>
    </submittedName>
</protein>
<dbReference type="EMBL" id="KD198217">
    <property type="protein sequence ID" value="EMS53167.1"/>
    <property type="molecule type" value="Genomic_DNA"/>
</dbReference>
<dbReference type="AlphaFoldDB" id="M7YZT2"/>
<accession>M7YZT2</accession>
<feature type="compositionally biased region" description="Basic and acidic residues" evidence="1">
    <location>
        <begin position="104"/>
        <end position="118"/>
    </location>
</feature>